<dbReference type="InterPro" id="IPR018020">
    <property type="entry name" value="OHCU_decarboxylase"/>
</dbReference>
<comment type="catalytic activity">
    <reaction evidence="1">
        <text>5-hydroxy-2-oxo-4-ureido-2,5-dihydro-1H-imidazole-5-carboxylate + H(+) = (S)-allantoin + CO2</text>
        <dbReference type="Rhea" id="RHEA:26301"/>
        <dbReference type="ChEBI" id="CHEBI:15378"/>
        <dbReference type="ChEBI" id="CHEBI:15678"/>
        <dbReference type="ChEBI" id="CHEBI:16526"/>
        <dbReference type="ChEBI" id="CHEBI:58639"/>
        <dbReference type="EC" id="4.1.1.97"/>
    </reaction>
</comment>
<evidence type="ECO:0000259" key="7">
    <source>
        <dbReference type="Pfam" id="PF09349"/>
    </source>
</evidence>
<keyword evidence="9" id="KW-1185">Reference proteome</keyword>
<proteinExistence type="predicted"/>
<dbReference type="EMBL" id="JAJISC010000004">
    <property type="protein sequence ID" value="MCS2609810.1"/>
    <property type="molecule type" value="Genomic_DNA"/>
</dbReference>
<dbReference type="Gene3D" id="1.10.3330.10">
    <property type="entry name" value="Oxo-4-hydroxy-4-carboxy-5-ureidoimidazoline decarboxylase"/>
    <property type="match status" value="1"/>
</dbReference>
<dbReference type="PANTHER" id="PTHR43466:SF1">
    <property type="entry name" value="2-OXO-4-HYDROXY-4-CARBOXY-5-UREIDOIMIDAZOLINE DECARBOXYLASE-RELATED"/>
    <property type="match status" value="1"/>
</dbReference>
<dbReference type="RefSeq" id="WP_259036306.1">
    <property type="nucleotide sequence ID" value="NZ_JAJISC010000004.1"/>
</dbReference>
<feature type="domain" description="Oxo-4-hydroxy-4-carboxy-5-ureidoimidazoline decarboxylase" evidence="7">
    <location>
        <begin position="15"/>
        <end position="170"/>
    </location>
</feature>
<sequence>MSLCETLSPPPSSLALPDFLDRYASVVEHSPWVAERAWQQGMSVAQDTPDGLAERLGNVLMAAPRKEQIDVIRAHPDLAGKAALAGELTRASLDEQAGAGLDQCSPDEFALFERLNAAYKARFGFPFVVAVKGLDRHAILAAFEERLTHDEEQERETAITQIIKIVRLRLHAMTAAASA</sequence>
<evidence type="ECO:0000256" key="1">
    <source>
        <dbReference type="ARBA" id="ARBA00001163"/>
    </source>
</evidence>
<keyword evidence="6 8" id="KW-0456">Lyase</keyword>
<dbReference type="GO" id="GO:0051997">
    <property type="term" value="F:2-oxo-4-hydroxy-4-carboxy-5-ureidoimidazoline decarboxylase activity"/>
    <property type="evidence" value="ECO:0007669"/>
    <property type="project" value="UniProtKB-EC"/>
</dbReference>
<evidence type="ECO:0000256" key="5">
    <source>
        <dbReference type="ARBA" id="ARBA00022793"/>
    </source>
</evidence>
<evidence type="ECO:0000256" key="4">
    <source>
        <dbReference type="ARBA" id="ARBA00022631"/>
    </source>
</evidence>
<evidence type="ECO:0000256" key="6">
    <source>
        <dbReference type="ARBA" id="ARBA00023239"/>
    </source>
</evidence>
<dbReference type="InterPro" id="IPR017580">
    <property type="entry name" value="OHCU_decarboxylase-1"/>
</dbReference>
<dbReference type="InterPro" id="IPR036778">
    <property type="entry name" value="OHCU_decarboxylase_sf"/>
</dbReference>
<dbReference type="PANTHER" id="PTHR43466">
    <property type="entry name" value="2-OXO-4-HYDROXY-4-CARBOXY-5-UREIDOIMIDAZOLINE DECARBOXYLASE-RELATED"/>
    <property type="match status" value="1"/>
</dbReference>
<accession>A0ABT2EE24</accession>
<dbReference type="EC" id="4.1.1.97" evidence="3"/>
<organism evidence="8 9">
    <name type="scientific">Halomonas dongshanensis</name>
    <dbReference type="NCBI Taxonomy" id="2890835"/>
    <lineage>
        <taxon>Bacteria</taxon>
        <taxon>Pseudomonadati</taxon>
        <taxon>Pseudomonadota</taxon>
        <taxon>Gammaproteobacteria</taxon>
        <taxon>Oceanospirillales</taxon>
        <taxon>Halomonadaceae</taxon>
        <taxon>Halomonas</taxon>
    </lineage>
</organism>
<evidence type="ECO:0000256" key="2">
    <source>
        <dbReference type="ARBA" id="ARBA00004754"/>
    </source>
</evidence>
<evidence type="ECO:0000313" key="8">
    <source>
        <dbReference type="EMBL" id="MCS2609810.1"/>
    </source>
</evidence>
<keyword evidence="5" id="KW-0210">Decarboxylase</keyword>
<dbReference type="Proteomes" id="UP001165542">
    <property type="component" value="Unassembled WGS sequence"/>
</dbReference>
<dbReference type="SUPFAM" id="SSF158694">
    <property type="entry name" value="UraD-Like"/>
    <property type="match status" value="1"/>
</dbReference>
<dbReference type="Pfam" id="PF09349">
    <property type="entry name" value="OHCU_decarbox"/>
    <property type="match status" value="1"/>
</dbReference>
<reference evidence="8" key="1">
    <citation type="submission" date="2021-11" db="EMBL/GenBank/DDBJ databases">
        <title>Halomonas sp., isolated from a coastal aquaculture zone in Dongshan Bay.</title>
        <authorList>
            <person name="Lin W."/>
        </authorList>
    </citation>
    <scope>NUCLEOTIDE SEQUENCE</scope>
    <source>
        <strain evidence="8">Yzlin-01</strain>
    </source>
</reference>
<evidence type="ECO:0000256" key="3">
    <source>
        <dbReference type="ARBA" id="ARBA00012257"/>
    </source>
</evidence>
<dbReference type="NCBIfam" id="TIGR03164">
    <property type="entry name" value="UHCUDC"/>
    <property type="match status" value="1"/>
</dbReference>
<evidence type="ECO:0000313" key="9">
    <source>
        <dbReference type="Proteomes" id="UP001165542"/>
    </source>
</evidence>
<protein>
    <recommendedName>
        <fullName evidence="3">2-oxo-4-hydroxy-4-carboxy-5-ureidoimidazoline decarboxylase</fullName>
        <ecNumber evidence="3">4.1.1.97</ecNumber>
    </recommendedName>
</protein>
<name>A0ABT2EE24_9GAMM</name>
<gene>
    <name evidence="8" type="primary">uraD</name>
    <name evidence="8" type="ORF">LLY24_10825</name>
</gene>
<comment type="caution">
    <text evidence="8">The sequence shown here is derived from an EMBL/GenBank/DDBJ whole genome shotgun (WGS) entry which is preliminary data.</text>
</comment>
<comment type="pathway">
    <text evidence="2">Purine metabolism; urate degradation; (S)-allantoin from urate: step 3/3.</text>
</comment>
<keyword evidence="4" id="KW-0659">Purine metabolism</keyword>